<keyword evidence="3" id="KW-1185">Reference proteome</keyword>
<dbReference type="SUPFAM" id="SSF54695">
    <property type="entry name" value="POZ domain"/>
    <property type="match status" value="1"/>
</dbReference>
<dbReference type="PANTHER" id="PTHR47022">
    <property type="entry name" value="BTB AND MATH DOMAIN-CONTAINING PROTEIN 36-RELATED"/>
    <property type="match status" value="1"/>
</dbReference>
<dbReference type="Gene3D" id="2.60.210.10">
    <property type="entry name" value="Apoptosis, Tumor Necrosis Factor Receptor Associated Protein 2, Chain A"/>
    <property type="match status" value="1"/>
</dbReference>
<feature type="domain" description="BTB" evidence="2">
    <location>
        <begin position="168"/>
        <end position="235"/>
    </location>
</feature>
<dbReference type="SUPFAM" id="SSF49599">
    <property type="entry name" value="TRAF domain-like"/>
    <property type="match status" value="1"/>
</dbReference>
<accession>A0A1I7V3Z4</accession>
<reference evidence="4" key="1">
    <citation type="submission" date="2016-11" db="UniProtKB">
        <authorList>
            <consortium name="WormBaseParasite"/>
        </authorList>
    </citation>
    <scope>IDENTIFICATION</scope>
</reference>
<dbReference type="PANTHER" id="PTHR47022:SF1">
    <property type="entry name" value="BTB AND MATH DOMAIN-CONTAINING PROTEIN 36-RELATED"/>
    <property type="match status" value="1"/>
</dbReference>
<dbReference type="STRING" id="1561998.A0A1I7V3Z4"/>
<evidence type="ECO:0000313" key="4">
    <source>
        <dbReference type="WBParaSite" id="Csp11.Scaffold630.g22161.t1"/>
    </source>
</evidence>
<dbReference type="eggNOG" id="ENOG502TH0Z">
    <property type="taxonomic scope" value="Eukaryota"/>
</dbReference>
<dbReference type="InterPro" id="IPR000210">
    <property type="entry name" value="BTB/POZ_dom"/>
</dbReference>
<feature type="region of interest" description="Disordered" evidence="1">
    <location>
        <begin position="287"/>
        <end position="328"/>
    </location>
</feature>
<feature type="compositionally biased region" description="Low complexity" evidence="1">
    <location>
        <begin position="298"/>
        <end position="316"/>
    </location>
</feature>
<dbReference type="SMART" id="SM00225">
    <property type="entry name" value="BTB"/>
    <property type="match status" value="1"/>
</dbReference>
<evidence type="ECO:0000259" key="2">
    <source>
        <dbReference type="PROSITE" id="PS50097"/>
    </source>
</evidence>
<evidence type="ECO:0000313" key="3">
    <source>
        <dbReference type="Proteomes" id="UP000095282"/>
    </source>
</evidence>
<dbReference type="WBParaSite" id="Csp11.Scaffold630.g22161.t1">
    <property type="protein sequence ID" value="Csp11.Scaffold630.g22161.t1"/>
    <property type="gene ID" value="Csp11.Scaffold630.g22161"/>
</dbReference>
<proteinExistence type="predicted"/>
<dbReference type="AlphaFoldDB" id="A0A1I7V3Z4"/>
<dbReference type="Proteomes" id="UP000095282">
    <property type="component" value="Unplaced"/>
</dbReference>
<dbReference type="CDD" id="cd18186">
    <property type="entry name" value="BTB_POZ_ZBTB_KLHL-like"/>
    <property type="match status" value="1"/>
</dbReference>
<organism evidence="3 4">
    <name type="scientific">Caenorhabditis tropicalis</name>
    <dbReference type="NCBI Taxonomy" id="1561998"/>
    <lineage>
        <taxon>Eukaryota</taxon>
        <taxon>Metazoa</taxon>
        <taxon>Ecdysozoa</taxon>
        <taxon>Nematoda</taxon>
        <taxon>Chromadorea</taxon>
        <taxon>Rhabditida</taxon>
        <taxon>Rhabditina</taxon>
        <taxon>Rhabditomorpha</taxon>
        <taxon>Rhabditoidea</taxon>
        <taxon>Rhabditidae</taxon>
        <taxon>Peloderinae</taxon>
        <taxon>Caenorhabditis</taxon>
    </lineage>
</organism>
<dbReference type="PROSITE" id="PS50097">
    <property type="entry name" value="BTB"/>
    <property type="match status" value="1"/>
</dbReference>
<dbReference type="Pfam" id="PF00917">
    <property type="entry name" value="MATH"/>
    <property type="match status" value="1"/>
</dbReference>
<dbReference type="InterPro" id="IPR002083">
    <property type="entry name" value="MATH/TRAF_dom"/>
</dbReference>
<dbReference type="InterPro" id="IPR008974">
    <property type="entry name" value="TRAF-like"/>
</dbReference>
<dbReference type="InterPro" id="IPR011333">
    <property type="entry name" value="SKP1/BTB/POZ_sf"/>
</dbReference>
<dbReference type="Gene3D" id="3.30.710.10">
    <property type="entry name" value="Potassium Channel Kv1.1, Chain A"/>
    <property type="match status" value="1"/>
</dbReference>
<protein>
    <submittedName>
        <fullName evidence="4">BTB domain-containing protein</fullName>
    </submittedName>
</protein>
<name>A0A1I7V3Z4_9PELO</name>
<evidence type="ECO:0000256" key="1">
    <source>
        <dbReference type="SAM" id="MobiDB-lite"/>
    </source>
</evidence>
<sequence length="328" mass="36696">MVFWRSNNEEVKRVTDFYPKGMKKDFCTIPNFVDLKEGGTKVDLGYCGVTRWSFGAEKKGDKVTIALNCEPAHRCLAPLSNWSVNADVQVCFVNDKDEKSLTVSAFEVPFNRKDGGHNWTHTFEKCQVKNGFLNSGSALFEIHIGIVKLEELYSGDFVDFSKHREGDSDVVLVVNNKKFHISKQILSIHSPVFQAMFHGNFNESAMSEIPISDVDLNAFHIFLQYIYMAPIYICASIDSWSKKINEMDVEELAIWWSTNPALPGTAMEVLKKKLNVAEIPFEEFKKEAVQDPTPLGKESSSSESTSTHSTLSSSSSDSDESDSDGSDA</sequence>
<dbReference type="Pfam" id="PF00651">
    <property type="entry name" value="BTB"/>
    <property type="match status" value="1"/>
</dbReference>
<feature type="compositionally biased region" description="Acidic residues" evidence="1">
    <location>
        <begin position="317"/>
        <end position="328"/>
    </location>
</feature>